<gene>
    <name evidence="2" type="ORF">AMECASPLE_019252</name>
</gene>
<feature type="region of interest" description="Disordered" evidence="1">
    <location>
        <begin position="53"/>
        <end position="74"/>
    </location>
</feature>
<feature type="compositionally biased region" description="Polar residues" evidence="1">
    <location>
        <begin position="62"/>
        <end position="74"/>
    </location>
</feature>
<dbReference type="Proteomes" id="UP001469553">
    <property type="component" value="Unassembled WGS sequence"/>
</dbReference>
<keyword evidence="3" id="KW-1185">Reference proteome</keyword>
<accession>A0ABV1AA72</accession>
<reference evidence="2 3" key="1">
    <citation type="submission" date="2021-06" db="EMBL/GenBank/DDBJ databases">
        <authorList>
            <person name="Palmer J.M."/>
        </authorList>
    </citation>
    <scope>NUCLEOTIDE SEQUENCE [LARGE SCALE GENOMIC DNA]</scope>
    <source>
        <strain evidence="2 3">AS_MEX2019</strain>
        <tissue evidence="2">Muscle</tissue>
    </source>
</reference>
<name>A0ABV1AA72_9TELE</name>
<dbReference type="EMBL" id="JAHRIP010086182">
    <property type="protein sequence ID" value="MEQ2315161.1"/>
    <property type="molecule type" value="Genomic_DNA"/>
</dbReference>
<organism evidence="2 3">
    <name type="scientific">Ameca splendens</name>
    <dbReference type="NCBI Taxonomy" id="208324"/>
    <lineage>
        <taxon>Eukaryota</taxon>
        <taxon>Metazoa</taxon>
        <taxon>Chordata</taxon>
        <taxon>Craniata</taxon>
        <taxon>Vertebrata</taxon>
        <taxon>Euteleostomi</taxon>
        <taxon>Actinopterygii</taxon>
        <taxon>Neopterygii</taxon>
        <taxon>Teleostei</taxon>
        <taxon>Neoteleostei</taxon>
        <taxon>Acanthomorphata</taxon>
        <taxon>Ovalentaria</taxon>
        <taxon>Atherinomorphae</taxon>
        <taxon>Cyprinodontiformes</taxon>
        <taxon>Goodeidae</taxon>
        <taxon>Ameca</taxon>
    </lineage>
</organism>
<evidence type="ECO:0000313" key="3">
    <source>
        <dbReference type="Proteomes" id="UP001469553"/>
    </source>
</evidence>
<sequence>MVILGKFLLPCPGCDGQPWSSSSFCIPPHTRLPVHPLAPSGLLHIASGRKSNGVSIPRHTRTNGQPLSSQACGF</sequence>
<evidence type="ECO:0000313" key="2">
    <source>
        <dbReference type="EMBL" id="MEQ2315161.1"/>
    </source>
</evidence>
<evidence type="ECO:0000256" key="1">
    <source>
        <dbReference type="SAM" id="MobiDB-lite"/>
    </source>
</evidence>
<protein>
    <submittedName>
        <fullName evidence="2">Uncharacterized protein</fullName>
    </submittedName>
</protein>
<comment type="caution">
    <text evidence="2">The sequence shown here is derived from an EMBL/GenBank/DDBJ whole genome shotgun (WGS) entry which is preliminary data.</text>
</comment>
<proteinExistence type="predicted"/>